<dbReference type="SUPFAM" id="SSF81891">
    <property type="entry name" value="Poly A polymerase C-terminal region-like"/>
    <property type="match status" value="1"/>
</dbReference>
<keyword evidence="14" id="KW-1185">Reference proteome</keyword>
<dbReference type="InterPro" id="IPR043519">
    <property type="entry name" value="NT_sf"/>
</dbReference>
<comment type="caution">
    <text evidence="13">The sequence shown here is derived from an EMBL/GenBank/DDBJ whole genome shotgun (WGS) entry which is preliminary data.</text>
</comment>
<keyword evidence="5" id="KW-0479">Metal-binding</keyword>
<dbReference type="EMBL" id="JANPWE010000003">
    <property type="protein sequence ID" value="MCR6545614.1"/>
    <property type="molecule type" value="Genomic_DNA"/>
</dbReference>
<evidence type="ECO:0000256" key="1">
    <source>
        <dbReference type="ARBA" id="ARBA00001946"/>
    </source>
</evidence>
<dbReference type="CDD" id="cd00077">
    <property type="entry name" value="HDc"/>
    <property type="match status" value="1"/>
</dbReference>
<evidence type="ECO:0000313" key="13">
    <source>
        <dbReference type="EMBL" id="MCR6545614.1"/>
    </source>
</evidence>
<gene>
    <name evidence="13" type="ORF">NVS47_08825</name>
</gene>
<keyword evidence="8 9" id="KW-0694">RNA-binding</keyword>
<dbReference type="Pfam" id="PF01743">
    <property type="entry name" value="PolyA_pol"/>
    <property type="match status" value="1"/>
</dbReference>
<keyword evidence="6" id="KW-0547">Nucleotide-binding</keyword>
<keyword evidence="7" id="KW-0460">Magnesium</keyword>
<feature type="domain" description="Poly A polymerase head" evidence="10">
    <location>
        <begin position="26"/>
        <end position="138"/>
    </location>
</feature>
<dbReference type="InterPro" id="IPR032828">
    <property type="entry name" value="PolyA_RNA-bd"/>
</dbReference>
<dbReference type="Pfam" id="PF12627">
    <property type="entry name" value="PolyA_pol_RNAbd"/>
    <property type="match status" value="1"/>
</dbReference>
<dbReference type="SUPFAM" id="SSF81301">
    <property type="entry name" value="Nucleotidyltransferase"/>
    <property type="match status" value="1"/>
</dbReference>
<organism evidence="13 14">
    <name type="scientific">Dehalobacterium formicoaceticum</name>
    <dbReference type="NCBI Taxonomy" id="51515"/>
    <lineage>
        <taxon>Bacteria</taxon>
        <taxon>Bacillati</taxon>
        <taxon>Bacillota</taxon>
        <taxon>Clostridia</taxon>
        <taxon>Eubacteriales</taxon>
        <taxon>Peptococcaceae</taxon>
        <taxon>Dehalobacterium</taxon>
    </lineage>
</organism>
<evidence type="ECO:0000256" key="2">
    <source>
        <dbReference type="ARBA" id="ARBA00022679"/>
    </source>
</evidence>
<evidence type="ECO:0000256" key="3">
    <source>
        <dbReference type="ARBA" id="ARBA00022694"/>
    </source>
</evidence>
<evidence type="ECO:0000256" key="5">
    <source>
        <dbReference type="ARBA" id="ARBA00022723"/>
    </source>
</evidence>
<evidence type="ECO:0000313" key="14">
    <source>
        <dbReference type="Proteomes" id="UP001524944"/>
    </source>
</evidence>
<comment type="similarity">
    <text evidence="9">Belongs to the tRNA nucleotidyltransferase/poly(A) polymerase family.</text>
</comment>
<keyword evidence="4" id="KW-0548">Nucleotidyltransferase</keyword>
<dbReference type="InterPro" id="IPR050264">
    <property type="entry name" value="Bact_CCA-adding_enz_type3_sf"/>
</dbReference>
<dbReference type="InterPro" id="IPR003607">
    <property type="entry name" value="HD/PDEase_dom"/>
</dbReference>
<dbReference type="PANTHER" id="PTHR46173:SF1">
    <property type="entry name" value="CCA TRNA NUCLEOTIDYLTRANSFERASE 1, MITOCHONDRIAL"/>
    <property type="match status" value="1"/>
</dbReference>
<dbReference type="Proteomes" id="UP001524944">
    <property type="component" value="Unassembled WGS sequence"/>
</dbReference>
<sequence>MIDKDKIPESVWRTLETLQFHGYESFLVGGAVRDLLMGKIPQDFDICTAGTPEEVKKLFPKVVETGLPFGTVTVIEESLGVEVTTFRARDSALKAQVEKNTVREDVSARDFTINGLLFDGKELIDLVGGLPDLLGGKIKGIGQPCNRYREDPLRMIRGIRFHCQLGFEIEKKTLEAIFPQAYLIERVAPERIREELIKILISEQPASGFNLLHQTGLLKYILPELENCFGFEQRNPHHNQDVFHHIMTVLEKTSPDLILRLAALFHDIGKPVTFSLDEKEVGHFYGHELQSQKMTDEIMSRLKWDRKTKDQVTLLVGEHMHHLSPMKGKALKRMLNRLGKENMERLLDLQAADLKACSSSQDSLSIEVIKKEINRILATQEPISLKDLAIGGKDLIEIGYPPGPEIGKALHLLLEKVQENPGINSSKELKKLARGFRPIF</sequence>
<evidence type="ECO:0000259" key="12">
    <source>
        <dbReference type="Pfam" id="PF13735"/>
    </source>
</evidence>
<protein>
    <submittedName>
        <fullName evidence="13">CCA tRNA nucleotidyltransferase</fullName>
    </submittedName>
</protein>
<feature type="domain" description="tRNA nucleotidyltransferase/poly(A) polymerase RNA and SrmB- binding" evidence="11">
    <location>
        <begin position="166"/>
        <end position="227"/>
    </location>
</feature>
<dbReference type="Pfam" id="PF13735">
    <property type="entry name" value="tRNA_NucTran2_2"/>
    <property type="match status" value="1"/>
</dbReference>
<reference evidence="13 14" key="1">
    <citation type="submission" date="2022-08" db="EMBL/GenBank/DDBJ databases">
        <title>Proteogenomics of the novel Dehalobacterium formicoaceticum strain EZ94 highlights a key role of methyltransferases during anaerobic dichloromethane degradation.</title>
        <authorList>
            <person name="Wasmund K."/>
        </authorList>
    </citation>
    <scope>NUCLEOTIDE SEQUENCE [LARGE SCALE GENOMIC DNA]</scope>
    <source>
        <strain evidence="13 14">EZ94</strain>
    </source>
</reference>
<keyword evidence="3" id="KW-0819">tRNA processing</keyword>
<dbReference type="Gene3D" id="3.30.460.10">
    <property type="entry name" value="Beta Polymerase, domain 2"/>
    <property type="match status" value="1"/>
</dbReference>
<dbReference type="Gene3D" id="1.10.246.80">
    <property type="match status" value="1"/>
</dbReference>
<evidence type="ECO:0000256" key="9">
    <source>
        <dbReference type="RuleBase" id="RU003953"/>
    </source>
</evidence>
<evidence type="ECO:0000256" key="7">
    <source>
        <dbReference type="ARBA" id="ARBA00022842"/>
    </source>
</evidence>
<evidence type="ECO:0000259" key="10">
    <source>
        <dbReference type="Pfam" id="PF01743"/>
    </source>
</evidence>
<feature type="domain" description="CCA-adding enzyme C-terminal" evidence="12">
    <location>
        <begin position="293"/>
        <end position="425"/>
    </location>
</feature>
<evidence type="ECO:0000256" key="4">
    <source>
        <dbReference type="ARBA" id="ARBA00022695"/>
    </source>
</evidence>
<name>A0ABT1Y413_9FIRM</name>
<evidence type="ECO:0000256" key="8">
    <source>
        <dbReference type="ARBA" id="ARBA00022884"/>
    </source>
</evidence>
<dbReference type="InterPro" id="IPR032810">
    <property type="entry name" value="CCA-adding_enz_C"/>
</dbReference>
<proteinExistence type="inferred from homology"/>
<comment type="cofactor">
    <cofactor evidence="1">
        <name>Mg(2+)</name>
        <dbReference type="ChEBI" id="CHEBI:18420"/>
    </cofactor>
</comment>
<dbReference type="CDD" id="cd05398">
    <property type="entry name" value="NT_ClassII-CCAase"/>
    <property type="match status" value="1"/>
</dbReference>
<keyword evidence="2 9" id="KW-0808">Transferase</keyword>
<dbReference type="RefSeq" id="WP_198306620.1">
    <property type="nucleotide sequence ID" value="NZ_CP022121.1"/>
</dbReference>
<dbReference type="Gene3D" id="1.10.3090.10">
    <property type="entry name" value="cca-adding enzyme, domain 2"/>
    <property type="match status" value="1"/>
</dbReference>
<accession>A0ABT1Y413</accession>
<evidence type="ECO:0000256" key="6">
    <source>
        <dbReference type="ARBA" id="ARBA00022741"/>
    </source>
</evidence>
<evidence type="ECO:0000259" key="11">
    <source>
        <dbReference type="Pfam" id="PF12627"/>
    </source>
</evidence>
<dbReference type="PANTHER" id="PTHR46173">
    <property type="entry name" value="CCA TRNA NUCLEOTIDYLTRANSFERASE 1, MITOCHONDRIAL"/>
    <property type="match status" value="1"/>
</dbReference>
<dbReference type="InterPro" id="IPR002646">
    <property type="entry name" value="PolA_pol_head_dom"/>
</dbReference>